<feature type="domain" description="F-box" evidence="1">
    <location>
        <begin position="21"/>
        <end position="70"/>
    </location>
</feature>
<proteinExistence type="predicted"/>
<dbReference type="SUPFAM" id="SSF81383">
    <property type="entry name" value="F-box domain"/>
    <property type="match status" value="1"/>
</dbReference>
<keyword evidence="3" id="KW-1185">Reference proteome</keyword>
<organism evidence="2 3">
    <name type="scientific">Lolium multiflorum</name>
    <name type="common">Italian ryegrass</name>
    <name type="synonym">Lolium perenne subsp. multiflorum</name>
    <dbReference type="NCBI Taxonomy" id="4521"/>
    <lineage>
        <taxon>Eukaryota</taxon>
        <taxon>Viridiplantae</taxon>
        <taxon>Streptophyta</taxon>
        <taxon>Embryophyta</taxon>
        <taxon>Tracheophyta</taxon>
        <taxon>Spermatophyta</taxon>
        <taxon>Magnoliopsida</taxon>
        <taxon>Liliopsida</taxon>
        <taxon>Poales</taxon>
        <taxon>Poaceae</taxon>
        <taxon>BOP clade</taxon>
        <taxon>Pooideae</taxon>
        <taxon>Poodae</taxon>
        <taxon>Poeae</taxon>
        <taxon>Poeae Chloroplast Group 2 (Poeae type)</taxon>
        <taxon>Loliodinae</taxon>
        <taxon>Loliinae</taxon>
        <taxon>Lolium</taxon>
    </lineage>
</organism>
<dbReference type="EMBL" id="JAUUTY010000007">
    <property type="protein sequence ID" value="KAK1606571.1"/>
    <property type="molecule type" value="Genomic_DNA"/>
</dbReference>
<sequence>MKRESKQVLYGATPKRRKRSQLQLSNLPTNILCTVISKLPTRDAVRTSILSSQWRYVCCDHTDQLTFNGLTFIRRSVKFSPSYYATARKEEFNARVDAILQQHCGEGVQRMQVKYALDNKSADHLDRWVSFAIASKTKELTLFLSDHRIKSS</sequence>
<evidence type="ECO:0000313" key="2">
    <source>
        <dbReference type="EMBL" id="KAK1606571.1"/>
    </source>
</evidence>
<dbReference type="Proteomes" id="UP001231189">
    <property type="component" value="Unassembled WGS sequence"/>
</dbReference>
<dbReference type="InterPro" id="IPR053781">
    <property type="entry name" value="F-box_AtFBL13-like"/>
</dbReference>
<gene>
    <name evidence="2" type="ORF">QYE76_030244</name>
</gene>
<dbReference type="PANTHER" id="PTHR34145:SF61">
    <property type="entry name" value="OS07G0161500 PROTEIN"/>
    <property type="match status" value="1"/>
</dbReference>
<name>A0AAD8QPE1_LOLMU</name>
<evidence type="ECO:0000259" key="1">
    <source>
        <dbReference type="PROSITE" id="PS50181"/>
    </source>
</evidence>
<dbReference type="Pfam" id="PF00646">
    <property type="entry name" value="F-box"/>
    <property type="match status" value="1"/>
</dbReference>
<dbReference type="AlphaFoldDB" id="A0AAD8QPE1"/>
<reference evidence="2" key="1">
    <citation type="submission" date="2023-07" db="EMBL/GenBank/DDBJ databases">
        <title>A chromosome-level genome assembly of Lolium multiflorum.</title>
        <authorList>
            <person name="Chen Y."/>
            <person name="Copetti D."/>
            <person name="Kolliker R."/>
            <person name="Studer B."/>
        </authorList>
    </citation>
    <scope>NUCLEOTIDE SEQUENCE</scope>
    <source>
        <strain evidence="2">02402/16</strain>
        <tissue evidence="2">Leaf</tissue>
    </source>
</reference>
<protein>
    <recommendedName>
        <fullName evidence="1">F-box domain-containing protein</fullName>
    </recommendedName>
</protein>
<evidence type="ECO:0000313" key="3">
    <source>
        <dbReference type="Proteomes" id="UP001231189"/>
    </source>
</evidence>
<dbReference type="Gene3D" id="1.20.1280.50">
    <property type="match status" value="1"/>
</dbReference>
<dbReference type="InterPro" id="IPR053772">
    <property type="entry name" value="At1g61320/At1g61330-like"/>
</dbReference>
<dbReference type="InterPro" id="IPR001810">
    <property type="entry name" value="F-box_dom"/>
</dbReference>
<comment type="caution">
    <text evidence="2">The sequence shown here is derived from an EMBL/GenBank/DDBJ whole genome shotgun (WGS) entry which is preliminary data.</text>
</comment>
<accession>A0AAD8QPE1</accession>
<dbReference type="CDD" id="cd22160">
    <property type="entry name" value="F-box_AtFBL13-like"/>
    <property type="match status" value="1"/>
</dbReference>
<dbReference type="PROSITE" id="PS50181">
    <property type="entry name" value="FBOX"/>
    <property type="match status" value="1"/>
</dbReference>
<dbReference type="PANTHER" id="PTHR34145">
    <property type="entry name" value="OS02G0105600 PROTEIN"/>
    <property type="match status" value="1"/>
</dbReference>
<dbReference type="InterPro" id="IPR036047">
    <property type="entry name" value="F-box-like_dom_sf"/>
</dbReference>